<reference evidence="2 3" key="2">
    <citation type="submission" date="2024-05" db="EMBL/GenBank/DDBJ databases">
        <authorList>
            <person name="Chen Y."/>
            <person name="Shah S."/>
            <person name="Dougan E. K."/>
            <person name="Thang M."/>
            <person name="Chan C."/>
        </authorList>
    </citation>
    <scope>NUCLEOTIDE SEQUENCE [LARGE SCALE GENOMIC DNA]</scope>
</reference>
<sequence length="625" mass="71585">MDSASVIYTPQDVANRLRDKLSPVFQARGIELSVEIVGTVRQWTEIVPDAVTFKNAYRVRKLDDEDLEKEQTPVPHSFIFTKRSSLPNCGHGLNLAERAPVAMRSRDEVTAREDLFCLKKEMSSTELSQDPLLVWPASLHRQSERFLQIANETDKVQVSTLDNERKNDIRRLANALQRDFPHMDRAIRWYKSLLGDERPAEPYTQLTFLRNIAFQAHFGEFLQHGYRSGMGSVETKFDHGFGTREIAPFSVKFVDGQAKVLIMLSIVAYCVELEFGEQELKDPMLAKVLNSFRSIKCSFEFYENAAHHFLHSLKTGYVTAEKLTPSPITICADIKQAIALERRNGGAKLPLKDVLAKVIAQYNRMVTIKRHRIESGRRALIYNLLRGPADLMALLHKHYDDFRHESSGVPHEVLSLDFWVPGVSSRAELERFRGKKLFQTILATTELTCMTYFARATVDFAKKVAKEATTKAKKLCQLTEEQHAALHDISCLWLWLRKQMETEFPGDVISRHDELFANGHLDNDLHAIMKSGEEFQWDRVPFVLEATGKTMDSYMSEHQDRSRNALQKAAEASFLAWCEELKADQAQFLSEKILCLGCAICNTYYRKLLHPTVFERSYAKITQNK</sequence>
<organism evidence="1">
    <name type="scientific">Cladocopium goreaui</name>
    <dbReference type="NCBI Taxonomy" id="2562237"/>
    <lineage>
        <taxon>Eukaryota</taxon>
        <taxon>Sar</taxon>
        <taxon>Alveolata</taxon>
        <taxon>Dinophyceae</taxon>
        <taxon>Suessiales</taxon>
        <taxon>Symbiodiniaceae</taxon>
        <taxon>Cladocopium</taxon>
    </lineage>
</organism>
<evidence type="ECO:0000313" key="2">
    <source>
        <dbReference type="EMBL" id="CAL4774670.1"/>
    </source>
</evidence>
<dbReference type="Proteomes" id="UP001152797">
    <property type="component" value="Unassembled WGS sequence"/>
</dbReference>
<evidence type="ECO:0000313" key="1">
    <source>
        <dbReference type="EMBL" id="CAI3987358.1"/>
    </source>
</evidence>
<name>A0A9P1CA03_9DINO</name>
<dbReference type="EMBL" id="CAMXCT030001158">
    <property type="protein sequence ID" value="CAL4774670.1"/>
    <property type="molecule type" value="Genomic_DNA"/>
</dbReference>
<gene>
    <name evidence="1" type="ORF">C1SCF055_LOCUS14639</name>
</gene>
<protein>
    <submittedName>
        <fullName evidence="1">Uncharacterized protein</fullName>
    </submittedName>
</protein>
<keyword evidence="3" id="KW-1185">Reference proteome</keyword>
<dbReference type="EMBL" id="CAMXCT020001158">
    <property type="protein sequence ID" value="CAL1140733.1"/>
    <property type="molecule type" value="Genomic_DNA"/>
</dbReference>
<proteinExistence type="predicted"/>
<reference evidence="1" key="1">
    <citation type="submission" date="2022-10" db="EMBL/GenBank/DDBJ databases">
        <authorList>
            <person name="Chen Y."/>
            <person name="Dougan E. K."/>
            <person name="Chan C."/>
            <person name="Rhodes N."/>
            <person name="Thang M."/>
        </authorList>
    </citation>
    <scope>NUCLEOTIDE SEQUENCE</scope>
</reference>
<dbReference type="EMBL" id="CAMXCT010001158">
    <property type="protein sequence ID" value="CAI3987358.1"/>
    <property type="molecule type" value="Genomic_DNA"/>
</dbReference>
<evidence type="ECO:0000313" key="3">
    <source>
        <dbReference type="Proteomes" id="UP001152797"/>
    </source>
</evidence>
<comment type="caution">
    <text evidence="1">The sequence shown here is derived from an EMBL/GenBank/DDBJ whole genome shotgun (WGS) entry which is preliminary data.</text>
</comment>
<dbReference type="AlphaFoldDB" id="A0A9P1CA03"/>
<accession>A0A9P1CA03</accession>